<accession>A0AAE1ZJ20</accession>
<evidence type="ECO:0000313" key="2">
    <source>
        <dbReference type="Proteomes" id="UP001292079"/>
    </source>
</evidence>
<organism evidence="1 2">
    <name type="scientific">Schistosoma mekongi</name>
    <name type="common">Parasitic worm</name>
    <dbReference type="NCBI Taxonomy" id="38744"/>
    <lineage>
        <taxon>Eukaryota</taxon>
        <taxon>Metazoa</taxon>
        <taxon>Spiralia</taxon>
        <taxon>Lophotrochozoa</taxon>
        <taxon>Platyhelminthes</taxon>
        <taxon>Trematoda</taxon>
        <taxon>Digenea</taxon>
        <taxon>Strigeidida</taxon>
        <taxon>Schistosomatoidea</taxon>
        <taxon>Schistosomatidae</taxon>
        <taxon>Schistosoma</taxon>
    </lineage>
</organism>
<comment type="caution">
    <text evidence="1">The sequence shown here is derived from an EMBL/GenBank/DDBJ whole genome shotgun (WGS) entry which is preliminary data.</text>
</comment>
<dbReference type="EMBL" id="JALJAT010000001">
    <property type="protein sequence ID" value="KAK4474217.1"/>
    <property type="molecule type" value="Genomic_DNA"/>
</dbReference>
<dbReference type="AlphaFoldDB" id="A0AAE1ZJ20"/>
<protein>
    <submittedName>
        <fullName evidence="1">Uncharacterized protein</fullName>
    </submittedName>
</protein>
<sequence>YSDLSGWSLSYSSISGLGLSGLKQVAHYQLGTLQQTSATTNRQNFFSRYNSGDGGKLIKMSFTFEQVEALLEHQEKRYEQFQMRVLEILTRQMNLTQKRLSENTYTSHADSIINSINQFHLAGSTSDSWSMKYKDLFKVDPEKTDDAIPIIVPQVAVTLPELNDIKSPCLTEAFLSHMPSIAVPEKQVSLETFAQIIPEVEQSFGDKPAAATELFTKSHSAYPNGCERSIAASPGQKVISRTVFRSSVELNKSHYSAGRCIKYKKATTVINVRSRRGQLFTFPTYPQSRNNTGLKTMHLQYSVVLLLPLHKDPTTFRGGGD</sequence>
<feature type="non-terminal residue" evidence="1">
    <location>
        <position position="1"/>
    </location>
</feature>
<proteinExistence type="predicted"/>
<reference evidence="1" key="1">
    <citation type="submission" date="2022-04" db="EMBL/GenBank/DDBJ databases">
        <authorList>
            <person name="Xu L."/>
            <person name="Lv Z."/>
        </authorList>
    </citation>
    <scope>NUCLEOTIDE SEQUENCE</scope>
    <source>
        <strain evidence="1">LV_2022a</strain>
    </source>
</reference>
<name>A0AAE1ZJ20_SCHME</name>
<evidence type="ECO:0000313" key="1">
    <source>
        <dbReference type="EMBL" id="KAK4474217.1"/>
    </source>
</evidence>
<dbReference type="Proteomes" id="UP001292079">
    <property type="component" value="Unassembled WGS sequence"/>
</dbReference>
<reference evidence="1" key="2">
    <citation type="journal article" date="2023" name="Infect Dis Poverty">
        <title>Chromosome-scale genome of the human blood fluke Schistosoma mekongi and its implications for public health.</title>
        <authorList>
            <person name="Zhou M."/>
            <person name="Xu L."/>
            <person name="Xu D."/>
            <person name="Chen W."/>
            <person name="Khan J."/>
            <person name="Hu Y."/>
            <person name="Huang H."/>
            <person name="Wei H."/>
            <person name="Zhang Y."/>
            <person name="Chusongsang P."/>
            <person name="Tanasarnprasert K."/>
            <person name="Hu X."/>
            <person name="Limpanont Y."/>
            <person name="Lv Z."/>
        </authorList>
    </citation>
    <scope>NUCLEOTIDE SEQUENCE</scope>
    <source>
        <strain evidence="1">LV_2022a</strain>
    </source>
</reference>
<keyword evidence="2" id="KW-1185">Reference proteome</keyword>
<gene>
    <name evidence="1" type="ORF">MN116_000046</name>
</gene>